<accession>A0A8J4QXL6</accession>
<dbReference type="InterPro" id="IPR000642">
    <property type="entry name" value="Peptidase_M41"/>
</dbReference>
<dbReference type="GO" id="GO:0004222">
    <property type="term" value="F:metalloendopeptidase activity"/>
    <property type="evidence" value="ECO:0007669"/>
    <property type="project" value="InterPro"/>
</dbReference>
<dbReference type="OrthoDB" id="2016434at2759"/>
<dbReference type="SMART" id="SM00382">
    <property type="entry name" value="AAA"/>
    <property type="match status" value="1"/>
</dbReference>
<dbReference type="InterPro" id="IPR037219">
    <property type="entry name" value="Peptidase_M41-like"/>
</dbReference>
<keyword evidence="2" id="KW-0175">Coiled coil</keyword>
<dbReference type="InterPro" id="IPR027417">
    <property type="entry name" value="P-loop_NTPase"/>
</dbReference>
<dbReference type="GO" id="GO:0016887">
    <property type="term" value="F:ATP hydrolysis activity"/>
    <property type="evidence" value="ECO:0007669"/>
    <property type="project" value="InterPro"/>
</dbReference>
<keyword evidence="4" id="KW-1133">Transmembrane helix</keyword>
<feature type="transmembrane region" description="Helical" evidence="4">
    <location>
        <begin position="665"/>
        <end position="682"/>
    </location>
</feature>
<dbReference type="PANTHER" id="PTHR23076">
    <property type="entry name" value="METALLOPROTEASE M41 FTSH"/>
    <property type="match status" value="1"/>
</dbReference>
<dbReference type="Proteomes" id="UP000737018">
    <property type="component" value="Unassembled WGS sequence"/>
</dbReference>
<reference evidence="6" key="1">
    <citation type="submission" date="2020-03" db="EMBL/GenBank/DDBJ databases">
        <title>Castanea mollissima Vanexum genome sequencing.</title>
        <authorList>
            <person name="Staton M."/>
        </authorList>
    </citation>
    <scope>NUCLEOTIDE SEQUENCE</scope>
    <source>
        <tissue evidence="6">Leaf</tissue>
    </source>
</reference>
<feature type="region of interest" description="Disordered" evidence="3">
    <location>
        <begin position="6"/>
        <end position="47"/>
    </location>
</feature>
<evidence type="ECO:0000256" key="1">
    <source>
        <dbReference type="ARBA" id="ARBA00022946"/>
    </source>
</evidence>
<sequence length="1349" mass="155731">MDAILFSLPPTNPFTSQCPPPYGTPSSSSLTSKRRIRIQRPPTKSFTKPTTFFHFATHFSSITFPEASRGSKFKNPDANSATEASSSSNSQCPEDESVLEVCSSSNFQYSDKRNVNLIVNYVNFDKSVLQCITKPIVYSLFCILIGFFPFRGLRVCAIAAPVATEVRIDKKQNVKEGLSSVSSKGHEYSEYTQRLLETASVLLRSIEEVRRGDGEIKEVEVAWEAVKLKKEELQKGIMSELYAELRELRREKQGFEKRGDQIVDEVVKAKNEHERFVRKVEKEKKKERVGVERLEESLRGLEEEYNVVWERIGDIEDQMARKETVAMSFGVRELCFIERECEQLVGRFTREMRQKGTDSLPKRPLSKLSKSDIQRDLESAQRKHLEQMILPSILEREDLGPFIDQESVEFAQRIKQGLADSRKLQRSLEARIRKNMKKFGDEKRFVVNTPEEEVVKGFPEVELKWMFGDKEVVVPKAVGLHLYHGWKKWREEAKADLKRNLLENVDFGKQYVAQRQERILLDRDRVMSKTWYDEEKNRWEMDPVAVPYAVSKKLVEHARIRHDWAAMYIALKGDDKEYYLDIKEFEVLFEEFGGFDGLYMKMLACGIPTTVHLMWIPFSELDFRQQFLLTLRLSHQCLNGLWKTRIVSYARDRGFEEIRNLNDDIMMMVVFPIVDFIIPYPVRMQLGMAWPEEIDQAVGSTWYLKWQSEAERNFKSRKRDDTQWFLWFLIRSFIYGYVLFHIIQFMNRKIPPLLGYGPWRENPNLRKLQRVKTYLKYRVKGIKDKKKAGFDPIRTAFDGMKRVKNPPIPLKDFASVESMKEEINEVVAFLQNPRAFQEMGARAPRGVLIVGERGTGKTSLALAIAAEAKVPVVKVEAQQLEAGLWVGQSASNVRELFQTARDLAPVIIFVEDFDLFAGVRGQFIHTKNQDHESFINQLLVELDGFEKQDGVVLMATTRNLKQIDEALQRPGRMDRVFHLQRPTQAEREKILHNAAKETMDNDLIDFVDWIKVAEKTALLRPIELKLVPVALEGSAFRSKFLDTDELMSYCSWFATFSDNVPKWVRETKIVKKLSKLLVNHLGLTLTKEDLQNVVDLMEPYGQITNGIELLNPPIDWTRETKFPHAVWAAGRGLIALLLPNFDVVDNLWLEPLSWQGIGCTKITKARNEGSMNGNSESRSYLEKKLVFCFGSYIAAQMILPFGEENFLSSEELKQAQEIATRMVIQYGWGPDDSPAIYHHSNAVTALSMGNNHEYEMAAKVEEMYDLAYCKAKEMLQRNREVLEKIVEELLQFEILTRKDLERMVEDYGGIREKEPFFLSKSYDIEPFSRSFLDGGNTTGTALLSAPTSD</sequence>
<evidence type="ECO:0000313" key="7">
    <source>
        <dbReference type="Proteomes" id="UP000737018"/>
    </source>
</evidence>
<dbReference type="PANTHER" id="PTHR23076:SF58">
    <property type="entry name" value="INACTIVE ATP-DEPENDENT ZINC METALLOPROTEASE FTSHI 5, CHLOROPLASTIC-RELATED"/>
    <property type="match status" value="1"/>
</dbReference>
<evidence type="ECO:0000256" key="2">
    <source>
        <dbReference type="SAM" id="Coils"/>
    </source>
</evidence>
<feature type="coiled-coil region" evidence="2">
    <location>
        <begin position="238"/>
        <end position="304"/>
    </location>
</feature>
<evidence type="ECO:0000259" key="5">
    <source>
        <dbReference type="SMART" id="SM00382"/>
    </source>
</evidence>
<evidence type="ECO:0000256" key="3">
    <source>
        <dbReference type="SAM" id="MobiDB-lite"/>
    </source>
</evidence>
<keyword evidence="4" id="KW-0812">Transmembrane</keyword>
<dbReference type="Gene3D" id="1.20.58.760">
    <property type="entry name" value="Peptidase M41"/>
    <property type="match status" value="1"/>
</dbReference>
<proteinExistence type="predicted"/>
<dbReference type="Pfam" id="PF01434">
    <property type="entry name" value="Peptidase_M41"/>
    <property type="match status" value="1"/>
</dbReference>
<protein>
    <recommendedName>
        <fullName evidence="5">AAA+ ATPase domain-containing protein</fullName>
    </recommendedName>
</protein>
<dbReference type="SUPFAM" id="SSF52540">
    <property type="entry name" value="P-loop containing nucleoside triphosphate hydrolases"/>
    <property type="match status" value="1"/>
</dbReference>
<name>A0A8J4QXL6_9ROSI</name>
<gene>
    <name evidence="6" type="ORF">CMV_017521</name>
</gene>
<feature type="transmembrane region" description="Helical" evidence="4">
    <location>
        <begin position="724"/>
        <end position="743"/>
    </location>
</feature>
<feature type="compositionally biased region" description="Low complexity" evidence="3">
    <location>
        <begin position="78"/>
        <end position="90"/>
    </location>
</feature>
<dbReference type="GO" id="GO:0005524">
    <property type="term" value="F:ATP binding"/>
    <property type="evidence" value="ECO:0007669"/>
    <property type="project" value="InterPro"/>
</dbReference>
<dbReference type="EMBL" id="JRKL02002813">
    <property type="protein sequence ID" value="KAF3957470.1"/>
    <property type="molecule type" value="Genomic_DNA"/>
</dbReference>
<feature type="domain" description="AAA+ ATPase" evidence="5">
    <location>
        <begin position="843"/>
        <end position="983"/>
    </location>
</feature>
<dbReference type="GO" id="GO:0004176">
    <property type="term" value="F:ATP-dependent peptidase activity"/>
    <property type="evidence" value="ECO:0007669"/>
    <property type="project" value="InterPro"/>
</dbReference>
<keyword evidence="4" id="KW-0472">Membrane</keyword>
<organism evidence="6 7">
    <name type="scientific">Castanea mollissima</name>
    <name type="common">Chinese chestnut</name>
    <dbReference type="NCBI Taxonomy" id="60419"/>
    <lineage>
        <taxon>Eukaryota</taxon>
        <taxon>Viridiplantae</taxon>
        <taxon>Streptophyta</taxon>
        <taxon>Embryophyta</taxon>
        <taxon>Tracheophyta</taxon>
        <taxon>Spermatophyta</taxon>
        <taxon>Magnoliopsida</taxon>
        <taxon>eudicotyledons</taxon>
        <taxon>Gunneridae</taxon>
        <taxon>Pentapetalae</taxon>
        <taxon>rosids</taxon>
        <taxon>fabids</taxon>
        <taxon>Fagales</taxon>
        <taxon>Fagaceae</taxon>
        <taxon>Castanea</taxon>
    </lineage>
</organism>
<dbReference type="Pfam" id="PF00004">
    <property type="entry name" value="AAA"/>
    <property type="match status" value="1"/>
</dbReference>
<feature type="region of interest" description="Disordered" evidence="3">
    <location>
        <begin position="73"/>
        <end position="93"/>
    </location>
</feature>
<dbReference type="Gene3D" id="3.40.50.300">
    <property type="entry name" value="P-loop containing nucleotide triphosphate hydrolases"/>
    <property type="match status" value="1"/>
</dbReference>
<dbReference type="SUPFAM" id="SSF140990">
    <property type="entry name" value="FtsH protease domain-like"/>
    <property type="match status" value="1"/>
</dbReference>
<dbReference type="InterPro" id="IPR003593">
    <property type="entry name" value="AAA+_ATPase"/>
</dbReference>
<keyword evidence="1" id="KW-0809">Transit peptide</keyword>
<dbReference type="GO" id="GO:0009535">
    <property type="term" value="C:chloroplast thylakoid membrane"/>
    <property type="evidence" value="ECO:0007669"/>
    <property type="project" value="TreeGrafter"/>
</dbReference>
<dbReference type="FunFam" id="3.40.50.300:FF:001891">
    <property type="entry name" value="ATP-dependent zinc metalloprotease FtsH 3"/>
    <property type="match status" value="1"/>
</dbReference>
<evidence type="ECO:0000256" key="4">
    <source>
        <dbReference type="SAM" id="Phobius"/>
    </source>
</evidence>
<comment type="caution">
    <text evidence="6">The sequence shown here is derived from an EMBL/GenBank/DDBJ whole genome shotgun (WGS) entry which is preliminary data.</text>
</comment>
<dbReference type="FunFam" id="1.20.58.760:FF:000015">
    <property type="entry name" value="ATP-dependent zinc metalloprotease FtsH 3"/>
    <property type="match status" value="1"/>
</dbReference>
<dbReference type="GO" id="GO:0006508">
    <property type="term" value="P:proteolysis"/>
    <property type="evidence" value="ECO:0007669"/>
    <property type="project" value="InterPro"/>
</dbReference>
<keyword evidence="7" id="KW-1185">Reference proteome</keyword>
<dbReference type="InterPro" id="IPR003959">
    <property type="entry name" value="ATPase_AAA_core"/>
</dbReference>
<evidence type="ECO:0000313" key="6">
    <source>
        <dbReference type="EMBL" id="KAF3957470.1"/>
    </source>
</evidence>